<comment type="caution">
    <text evidence="1">The sequence shown here is derived from an EMBL/GenBank/DDBJ whole genome shotgun (WGS) entry which is preliminary data.</text>
</comment>
<evidence type="ECO:0000313" key="1">
    <source>
        <dbReference type="EMBL" id="KAJ4714932.1"/>
    </source>
</evidence>
<accession>A0ACC1XVK1</accession>
<keyword evidence="2" id="KW-1185">Reference proteome</keyword>
<gene>
    <name evidence="1" type="ORF">OWV82_013345</name>
</gene>
<dbReference type="EMBL" id="CM051400">
    <property type="protein sequence ID" value="KAJ4714932.1"/>
    <property type="molecule type" value="Genomic_DNA"/>
</dbReference>
<evidence type="ECO:0000313" key="2">
    <source>
        <dbReference type="Proteomes" id="UP001164539"/>
    </source>
</evidence>
<organism evidence="1 2">
    <name type="scientific">Melia azedarach</name>
    <name type="common">Chinaberry tree</name>
    <dbReference type="NCBI Taxonomy" id="155640"/>
    <lineage>
        <taxon>Eukaryota</taxon>
        <taxon>Viridiplantae</taxon>
        <taxon>Streptophyta</taxon>
        <taxon>Embryophyta</taxon>
        <taxon>Tracheophyta</taxon>
        <taxon>Spermatophyta</taxon>
        <taxon>Magnoliopsida</taxon>
        <taxon>eudicotyledons</taxon>
        <taxon>Gunneridae</taxon>
        <taxon>Pentapetalae</taxon>
        <taxon>rosids</taxon>
        <taxon>malvids</taxon>
        <taxon>Sapindales</taxon>
        <taxon>Meliaceae</taxon>
        <taxon>Melia</taxon>
    </lineage>
</organism>
<dbReference type="Proteomes" id="UP001164539">
    <property type="component" value="Chromosome 7"/>
</dbReference>
<sequence length="300" mass="33092">MSAPRTWLSVKQPGRSPCSFSQSITGSILLHLKSHKTESIFAGNGIQNLILTRRSTHPVNMAESTDTPPLINQSDSSLVGPDYCEIIVVRHGETAWNVEGKIQGHLDVELNEVGREQAVSVAERLAKEYKISAIYSSDLKRALETAQTIADRSGVLNVTKDPELRERHLGDLQGLVFREAARVNPIAYKAFLSHKTNQDIPGGGESLDQLYQRCSSALQRISRKHMGERIVVVTHGGVIRTLYKRACPNKKSQGKVLNTSINIFHLTNKNKWTVKVWGDVNHLNQTGFLKSGFGGDSTSG</sequence>
<protein>
    <submittedName>
        <fullName evidence="1">Phosphoglycerate mutase-like protein 4</fullName>
    </submittedName>
</protein>
<name>A0ACC1XVK1_MELAZ</name>
<reference evidence="1 2" key="1">
    <citation type="journal article" date="2023" name="Science">
        <title>Complex scaffold remodeling in plant triterpene biosynthesis.</title>
        <authorList>
            <person name="De La Pena R."/>
            <person name="Hodgson H."/>
            <person name="Liu J.C."/>
            <person name="Stephenson M.J."/>
            <person name="Martin A.C."/>
            <person name="Owen C."/>
            <person name="Harkess A."/>
            <person name="Leebens-Mack J."/>
            <person name="Jimenez L.E."/>
            <person name="Osbourn A."/>
            <person name="Sattely E.S."/>
        </authorList>
    </citation>
    <scope>NUCLEOTIDE SEQUENCE [LARGE SCALE GENOMIC DNA]</scope>
    <source>
        <strain evidence="2">cv. JPN11</strain>
        <tissue evidence="1">Leaf</tissue>
    </source>
</reference>
<proteinExistence type="predicted"/>